<dbReference type="Pfam" id="PF12043">
    <property type="entry name" value="DUF3527"/>
    <property type="match status" value="2"/>
</dbReference>
<organism evidence="2 3">
    <name type="scientific">Mikania micrantha</name>
    <name type="common">bitter vine</name>
    <dbReference type="NCBI Taxonomy" id="192012"/>
    <lineage>
        <taxon>Eukaryota</taxon>
        <taxon>Viridiplantae</taxon>
        <taxon>Streptophyta</taxon>
        <taxon>Embryophyta</taxon>
        <taxon>Tracheophyta</taxon>
        <taxon>Spermatophyta</taxon>
        <taxon>Magnoliopsida</taxon>
        <taxon>eudicotyledons</taxon>
        <taxon>Gunneridae</taxon>
        <taxon>Pentapetalae</taxon>
        <taxon>asterids</taxon>
        <taxon>campanulids</taxon>
        <taxon>Asterales</taxon>
        <taxon>Asteraceae</taxon>
        <taxon>Asteroideae</taxon>
        <taxon>Heliantheae alliance</taxon>
        <taxon>Eupatorieae</taxon>
        <taxon>Mikania</taxon>
    </lineage>
</organism>
<dbReference type="EMBL" id="SZYD01000014">
    <property type="protein sequence ID" value="KAD4178374.1"/>
    <property type="molecule type" value="Genomic_DNA"/>
</dbReference>
<feature type="region of interest" description="Disordered" evidence="1">
    <location>
        <begin position="560"/>
        <end position="584"/>
    </location>
</feature>
<keyword evidence="3" id="KW-1185">Reference proteome</keyword>
<name>A0A5N6MWW9_9ASTR</name>
<dbReference type="PANTHER" id="PTHR31390">
    <property type="entry name" value="EXPRESSED PROTEIN"/>
    <property type="match status" value="1"/>
</dbReference>
<accession>A0A5N6MWW9</accession>
<evidence type="ECO:0000256" key="1">
    <source>
        <dbReference type="SAM" id="MobiDB-lite"/>
    </source>
</evidence>
<protein>
    <submittedName>
        <fullName evidence="2">Uncharacterized protein</fullName>
    </submittedName>
</protein>
<dbReference type="PANTHER" id="PTHR31390:SF0">
    <property type="entry name" value="DOMAIN PROTEIN, PUTATIVE (DUF3527)-RELATED"/>
    <property type="match status" value="1"/>
</dbReference>
<gene>
    <name evidence="2" type="ORF">E3N88_26965</name>
</gene>
<reference evidence="2 3" key="1">
    <citation type="submission" date="2019-05" db="EMBL/GenBank/DDBJ databases">
        <title>Mikania micrantha, genome provides insights into the molecular mechanism of rapid growth.</title>
        <authorList>
            <person name="Liu B."/>
        </authorList>
    </citation>
    <scope>NUCLEOTIDE SEQUENCE [LARGE SCALE GENOMIC DNA]</scope>
    <source>
        <strain evidence="2">NLD-2019</strain>
        <tissue evidence="2">Leaf</tissue>
    </source>
</reference>
<sequence length="584" mass="65960">MGQDQELELDFEKYCVVDGSPITVLLSPRDSRIKKKKNRKEPKSRNEILLHQSKENGLHRYRSASCRTARSTLGVKEALKRGSVYQSSNEIVKFITIDEKKIEGRQKIEFSRRDGLLPFDIFDSLCGSDEDESSLGSISSNFSEMSINSINNQENKNFQSTPLHKSLSSRLEHPHSPVKLEIKFSKGTRFTPSKTMFDPSRKSKSQISKDITLRKSLMHNLSEAAYNSNPFKKDCCSSIVSSSSSLCSPPGHLNGILKLGNKNQMPYFEFSAKNPNDVLVAKTSKVENGNDWVYTFHTGQHKRRTNDKDLPIVGQMRVSCYLCTELVNADHSMVTEFVLYDLERPRKAASHGLKELTDQLRVNDDLETAAIVIRFPSEKRESLKCNRGDIKKDGLFKFSRVKLDYIEPARVSVVIPSANHSLPSDESHGPSPLLDRWRLGGGCDCGGWDMGCPLIVLGNHDIQKEETFYQPVKLFIKGNKENTPALTMKMTEEGQYAVDFHTRLTSLQAFSISVAILHCTETSVSMSHDSNREMLQCDSLRVFVEDEVKHLIEVVVEEDKRKPDKNEISPSFLVNPPFSPMSRA</sequence>
<comment type="caution">
    <text evidence="2">The sequence shown here is derived from an EMBL/GenBank/DDBJ whole genome shotgun (WGS) entry which is preliminary data.</text>
</comment>
<dbReference type="AlphaFoldDB" id="A0A5N6MWW9"/>
<evidence type="ECO:0000313" key="3">
    <source>
        <dbReference type="Proteomes" id="UP000326396"/>
    </source>
</evidence>
<dbReference type="InterPro" id="IPR021916">
    <property type="entry name" value="DUF3527"/>
</dbReference>
<proteinExistence type="predicted"/>
<evidence type="ECO:0000313" key="2">
    <source>
        <dbReference type="EMBL" id="KAD4178374.1"/>
    </source>
</evidence>
<dbReference type="OrthoDB" id="1939710at2759"/>
<dbReference type="Proteomes" id="UP000326396">
    <property type="component" value="Linkage Group LG4"/>
</dbReference>